<feature type="repeat" description="ANK" evidence="2">
    <location>
        <begin position="853"/>
        <end position="885"/>
    </location>
</feature>
<dbReference type="SUPFAM" id="SSF48403">
    <property type="entry name" value="Ankyrin repeat"/>
    <property type="match status" value="1"/>
</dbReference>
<dbReference type="AlphaFoldDB" id="A0AAJ0BKK0"/>
<dbReference type="InterPro" id="IPR002110">
    <property type="entry name" value="Ankyrin_rpt"/>
</dbReference>
<feature type="repeat" description="ANK" evidence="2">
    <location>
        <begin position="919"/>
        <end position="945"/>
    </location>
</feature>
<feature type="domain" description="Nephrocystin 3-like N-terminal" evidence="5">
    <location>
        <begin position="189"/>
        <end position="353"/>
    </location>
</feature>
<dbReference type="PANTHER" id="PTHR10039">
    <property type="entry name" value="AMELOGENIN"/>
    <property type="match status" value="1"/>
</dbReference>
<name>A0AAJ0BKK0_9PEZI</name>
<dbReference type="Pfam" id="PF22939">
    <property type="entry name" value="WHD_GPIID"/>
    <property type="match status" value="1"/>
</dbReference>
<dbReference type="PRINTS" id="PR01415">
    <property type="entry name" value="ANKYRIN"/>
</dbReference>
<dbReference type="SUPFAM" id="SSF52540">
    <property type="entry name" value="P-loop containing nucleoside triphosphate hydrolases"/>
    <property type="match status" value="1"/>
</dbReference>
<evidence type="ECO:0000313" key="7">
    <source>
        <dbReference type="Proteomes" id="UP001239445"/>
    </source>
</evidence>
<dbReference type="InterPro" id="IPR027417">
    <property type="entry name" value="P-loop_NTPase"/>
</dbReference>
<reference evidence="6" key="1">
    <citation type="submission" date="2023-06" db="EMBL/GenBank/DDBJ databases">
        <title>Genome-scale phylogeny and comparative genomics of the fungal order Sordariales.</title>
        <authorList>
            <consortium name="Lawrence Berkeley National Laboratory"/>
            <person name="Hensen N."/>
            <person name="Bonometti L."/>
            <person name="Westerberg I."/>
            <person name="Brannstrom I.O."/>
            <person name="Guillou S."/>
            <person name="Cros-Aarteil S."/>
            <person name="Calhoun S."/>
            <person name="Haridas S."/>
            <person name="Kuo A."/>
            <person name="Mondo S."/>
            <person name="Pangilinan J."/>
            <person name="Riley R."/>
            <person name="Labutti K."/>
            <person name="Andreopoulos B."/>
            <person name="Lipzen A."/>
            <person name="Chen C."/>
            <person name="Yanf M."/>
            <person name="Daum C."/>
            <person name="Ng V."/>
            <person name="Clum A."/>
            <person name="Steindorff A."/>
            <person name="Ohm R."/>
            <person name="Martin F."/>
            <person name="Silar P."/>
            <person name="Natvig D."/>
            <person name="Lalanne C."/>
            <person name="Gautier V."/>
            <person name="Ament-Velasquez S.L."/>
            <person name="Kruys A."/>
            <person name="Hutchinson M.I."/>
            <person name="Powell A.J."/>
            <person name="Barry K."/>
            <person name="Miller A.N."/>
            <person name="Grigoriev I.V."/>
            <person name="Debuchy R."/>
            <person name="Gladieux P."/>
            <person name="Thoren M.H."/>
            <person name="Johannesson H."/>
        </authorList>
    </citation>
    <scope>NUCLEOTIDE SEQUENCE</scope>
    <source>
        <strain evidence="6">PSN4</strain>
    </source>
</reference>
<dbReference type="Gene3D" id="1.25.40.20">
    <property type="entry name" value="Ankyrin repeat-containing domain"/>
    <property type="match status" value="3"/>
</dbReference>
<evidence type="ECO:0000256" key="2">
    <source>
        <dbReference type="PROSITE-ProRule" id="PRU00023"/>
    </source>
</evidence>
<evidence type="ECO:0000259" key="5">
    <source>
        <dbReference type="Pfam" id="PF24883"/>
    </source>
</evidence>
<dbReference type="Proteomes" id="UP001239445">
    <property type="component" value="Unassembled WGS sequence"/>
</dbReference>
<dbReference type="InterPro" id="IPR036770">
    <property type="entry name" value="Ankyrin_rpt-contain_sf"/>
</dbReference>
<gene>
    <name evidence="6" type="ORF">QBC47DRAFT_112999</name>
</gene>
<feature type="domain" description="GPI inositol-deacylase winged helix" evidence="4">
    <location>
        <begin position="466"/>
        <end position="551"/>
    </location>
</feature>
<protein>
    <submittedName>
        <fullName evidence="6">Ankyrin repeat domain-containing protein 50</fullName>
    </submittedName>
</protein>
<evidence type="ECO:0000313" key="6">
    <source>
        <dbReference type="EMBL" id="KAK1759647.1"/>
    </source>
</evidence>
<evidence type="ECO:0000259" key="3">
    <source>
        <dbReference type="Pfam" id="PF17107"/>
    </source>
</evidence>
<sequence length="945" mass="107318">MDPLSVIASTIAIIQAVSKAYQAIQHLRGLPKTFDQVYKSLPLVQDTLKQALNELPRVDQDARKAIEPVLGECEKKAEALLKIFREVSAGSNDANDRSALDIYRAIVLRLGRAHEVETLMQDILRDLKVLAVNRLFRVQPQLHEAKLDEAITRLSPEVYHETRRIDILQALYTSPYLDRKNRNPDRVSGTCEWFTNHDLFRQWRDSNSSSMLWVSADPGCGKSVLAKYLVESVLPTTRSRTTCYFFFKDDFSDQRSTKSALCSILHQLFMQREILFSDEIVKRFEAHKLHLTHSSDELWEVLILASQEQGAGEIVCIIDAFDECEDQDIFSRALCRFYGTRNNFNLKFLVTSRPQGVIRRGFQPLDKPELPVVHLSGENEAEMEKIEGEIDIYIRARVQDIQVVLKLDYAEKQLLLEGLLRMKHRTYLWVYLTLDLIQQDVNINKARIRDAISHIPPTVDDAYEKILNRSTNPEDAKKLLHIITAATRPLALEEMSIALALQQNHRSYQDLDLQSPERFREHVRDLCGLFITIIGSRIYLLHQTAREFLVMRGSPPQRPLSKIRNSQVTWKYSLQPEESHRTLFQICLWYLFFTDFETWPLEEKEKVPQYLLKHAFLEYSARNWALHSRESGIQNDKITKSLLALCDVKSKRFFTWFTIYSETALCYVPPNCSKLMVASYFGLEHLVQLLLKEKDVMVNFTDSKYGRSALSWASENGFDGTVKLLLKGPRIRFRDLTSPSVRKVEVDAKDSAGRTPLSYAASKGHASIMKQLIKAGAVVHSADNYGMTPMLYGIILGHDAVVTRLMKEASADYIRNFRNEFFLSFVSKGGKDVKVVVEWLLDSGVDIETADEEGRTALGLAACNGHQDTVRLLVDKGANIEAVDKVGRTALGLAAGSGHESIVQLLLEKGADVEAADAKGITPLDVASERGYEGVVRLLQLHGAK</sequence>
<keyword evidence="2" id="KW-0040">ANK repeat</keyword>
<dbReference type="EMBL" id="MU839828">
    <property type="protein sequence ID" value="KAK1759647.1"/>
    <property type="molecule type" value="Genomic_DNA"/>
</dbReference>
<evidence type="ECO:0000259" key="4">
    <source>
        <dbReference type="Pfam" id="PF22939"/>
    </source>
</evidence>
<dbReference type="PROSITE" id="PS50088">
    <property type="entry name" value="ANK_REPEAT"/>
    <property type="match status" value="4"/>
</dbReference>
<evidence type="ECO:0000256" key="1">
    <source>
        <dbReference type="ARBA" id="ARBA00022737"/>
    </source>
</evidence>
<dbReference type="InterPro" id="IPR054471">
    <property type="entry name" value="GPIID_WHD"/>
</dbReference>
<dbReference type="Gene3D" id="3.40.50.300">
    <property type="entry name" value="P-loop containing nucleotide triphosphate hydrolases"/>
    <property type="match status" value="1"/>
</dbReference>
<feature type="repeat" description="ANK" evidence="2">
    <location>
        <begin position="752"/>
        <end position="784"/>
    </location>
</feature>
<keyword evidence="1" id="KW-0677">Repeat</keyword>
<dbReference type="SMART" id="SM00248">
    <property type="entry name" value="ANK"/>
    <property type="match status" value="8"/>
</dbReference>
<dbReference type="Pfam" id="PF12796">
    <property type="entry name" value="Ank_2"/>
    <property type="match status" value="3"/>
</dbReference>
<dbReference type="Pfam" id="PF24883">
    <property type="entry name" value="NPHP3_N"/>
    <property type="match status" value="1"/>
</dbReference>
<dbReference type="InterPro" id="IPR056884">
    <property type="entry name" value="NPHP3-like_N"/>
</dbReference>
<accession>A0AAJ0BKK0</accession>
<feature type="repeat" description="ANK" evidence="2">
    <location>
        <begin position="886"/>
        <end position="918"/>
    </location>
</feature>
<keyword evidence="7" id="KW-1185">Reference proteome</keyword>
<dbReference type="InterPro" id="IPR031352">
    <property type="entry name" value="SesA"/>
</dbReference>
<organism evidence="6 7">
    <name type="scientific">Echria macrotheca</name>
    <dbReference type="NCBI Taxonomy" id="438768"/>
    <lineage>
        <taxon>Eukaryota</taxon>
        <taxon>Fungi</taxon>
        <taxon>Dikarya</taxon>
        <taxon>Ascomycota</taxon>
        <taxon>Pezizomycotina</taxon>
        <taxon>Sordariomycetes</taxon>
        <taxon>Sordariomycetidae</taxon>
        <taxon>Sordariales</taxon>
        <taxon>Schizotheciaceae</taxon>
        <taxon>Echria</taxon>
    </lineage>
</organism>
<proteinExistence type="predicted"/>
<dbReference type="PROSITE" id="PS50297">
    <property type="entry name" value="ANK_REP_REGION"/>
    <property type="match status" value="4"/>
</dbReference>
<comment type="caution">
    <text evidence="6">The sequence shown here is derived from an EMBL/GenBank/DDBJ whole genome shotgun (WGS) entry which is preliminary data.</text>
</comment>
<feature type="domain" description="NACHT-NTPase and P-loop NTPases N-terminal" evidence="3">
    <location>
        <begin position="7"/>
        <end position="130"/>
    </location>
</feature>
<dbReference type="Pfam" id="PF17107">
    <property type="entry name" value="SesA"/>
    <property type="match status" value="1"/>
</dbReference>